<evidence type="ECO:0000313" key="2">
    <source>
        <dbReference type="Proteomes" id="UP000006875"/>
    </source>
</evidence>
<dbReference type="EMBL" id="CP002282">
    <property type="protein sequence ID" value="ADO83742.1"/>
    <property type="molecule type" value="Genomic_DNA"/>
</dbReference>
<dbReference type="HOGENOM" id="CLU_1000308_0_0_0"/>
<name>E3HBC7_ILYPC</name>
<geneLocation type="plasmid" evidence="1 2">
    <name>pILYOP01</name>
</geneLocation>
<evidence type="ECO:0000313" key="1">
    <source>
        <dbReference type="EMBL" id="ADO83742.1"/>
    </source>
</evidence>
<protein>
    <submittedName>
        <fullName evidence="1">Uncharacterized protein</fullName>
    </submittedName>
</protein>
<keyword evidence="2" id="KW-1185">Reference proteome</keyword>
<dbReference type="AlphaFoldDB" id="E3HBC7"/>
<organism evidence="1 2">
    <name type="scientific">Ilyobacter polytropus (strain ATCC 51220 / DSM 2926 / LMG 16218 / CuHBu1)</name>
    <dbReference type="NCBI Taxonomy" id="572544"/>
    <lineage>
        <taxon>Bacteria</taxon>
        <taxon>Fusobacteriati</taxon>
        <taxon>Fusobacteriota</taxon>
        <taxon>Fusobacteriia</taxon>
        <taxon>Fusobacteriales</taxon>
        <taxon>Fusobacteriaceae</taxon>
        <taxon>Ilyobacter</taxon>
    </lineage>
</organism>
<dbReference type="RefSeq" id="WP_013388404.1">
    <property type="nucleotide sequence ID" value="NC_014633.1"/>
</dbReference>
<dbReference type="KEGG" id="ipo:Ilyop_1971"/>
<dbReference type="Proteomes" id="UP000006875">
    <property type="component" value="Plasmid pILYOP01"/>
</dbReference>
<proteinExistence type="predicted"/>
<accession>E3HBC7</accession>
<sequence length="278" mass="33189">MEILKRIQNLILGYTFIEKNQNRIEIGLPYFFNSGDTLELIIDFQEEDVIIKNDHYKNWETSLSNIYSTDKLRKEYLIPDTPKFEKLVKEHLESYNINHSLLMEKRVSKEEFDENFDEIILRYILSTTRYYNYISDYILSNVKESQRGEAFRTEIQNFLNNFQKKHKGYKFKAIKKTTEHKKTFSSKNLYFESDKIILAGINSKLHLLEALRDLRIIFKEKRAQDKILVVIDNRKSKLNEEYVGENLETLDISEITSVDTFYIQSDEDFEKISKRLIG</sequence>
<gene>
    <name evidence="1" type="ordered locus">Ilyop_1971</name>
</gene>
<keyword evidence="1" id="KW-0614">Plasmid</keyword>
<reference evidence="1 2" key="1">
    <citation type="journal article" date="2010" name="Stand. Genomic Sci.">
        <title>Complete genome sequence of Ilyobacter polytropus type strain (CuHbu1).</title>
        <authorList>
            <person name="Sikorski J."/>
            <person name="Chertkov O."/>
            <person name="Lapidus A."/>
            <person name="Nolan M."/>
            <person name="Lucas S."/>
            <person name="Del Rio T.G."/>
            <person name="Tice H."/>
            <person name="Cheng J.F."/>
            <person name="Tapia R."/>
            <person name="Han C."/>
            <person name="Goodwin L."/>
            <person name="Pitluck S."/>
            <person name="Liolios K."/>
            <person name="Ivanova N."/>
            <person name="Mavromatis K."/>
            <person name="Mikhailova N."/>
            <person name="Pati A."/>
            <person name="Chen A."/>
            <person name="Palaniappan K."/>
            <person name="Land M."/>
            <person name="Hauser L."/>
            <person name="Chang Y.J."/>
            <person name="Jeffries C.D."/>
            <person name="Brambilla E."/>
            <person name="Yasawong M."/>
            <person name="Rohde M."/>
            <person name="Pukall R."/>
            <person name="Spring S."/>
            <person name="Goker M."/>
            <person name="Woyke T."/>
            <person name="Bristow J."/>
            <person name="Eisen J.A."/>
            <person name="Markowitz V."/>
            <person name="Hugenholtz P."/>
            <person name="Kyrpides N.C."/>
            <person name="Klenk H.P."/>
        </authorList>
    </citation>
    <scope>NUCLEOTIDE SEQUENCE [LARGE SCALE GENOMIC DNA]</scope>
    <source>
        <strain evidence="2">ATCC 51220 / DSM 2926 / LMG 16218 / CuHBu1</strain>
        <plasmid evidence="2">pILYOP01</plasmid>
    </source>
</reference>